<feature type="region of interest" description="Disordered" evidence="13">
    <location>
        <begin position="187"/>
        <end position="211"/>
    </location>
</feature>
<proteinExistence type="inferred from homology"/>
<evidence type="ECO:0000313" key="14">
    <source>
        <dbReference type="EMBL" id="CEM24253.1"/>
    </source>
</evidence>
<comment type="catalytic activity">
    <reaction evidence="1 12">
        <text>1,2-dihydroxy-5-(methylsulfanyl)pent-1-en-3-one + O2 = 4-methylsulfanyl-2-oxobutanoate + formate + 2 H(+)</text>
        <dbReference type="Rhea" id="RHEA:24504"/>
        <dbReference type="ChEBI" id="CHEBI:15378"/>
        <dbReference type="ChEBI" id="CHEBI:15379"/>
        <dbReference type="ChEBI" id="CHEBI:15740"/>
        <dbReference type="ChEBI" id="CHEBI:16723"/>
        <dbReference type="ChEBI" id="CHEBI:49252"/>
        <dbReference type="EC" id="1.13.11.54"/>
    </reaction>
</comment>
<evidence type="ECO:0000256" key="13">
    <source>
        <dbReference type="SAM" id="MobiDB-lite"/>
    </source>
</evidence>
<dbReference type="Gene3D" id="2.60.120.10">
    <property type="entry name" value="Jelly Rolls"/>
    <property type="match status" value="1"/>
</dbReference>
<protein>
    <recommendedName>
        <fullName evidence="12">Acireductone dioxygenase</fullName>
    </recommendedName>
    <alternativeName>
        <fullName evidence="12">Acireductone dioxygenase (Fe(2+)-requiring)</fullName>
        <shortName evidence="12">ARD'</shortName>
        <shortName evidence="12">Fe-ARD</shortName>
        <ecNumber evidence="12">1.13.11.54</ecNumber>
    </alternativeName>
    <alternativeName>
        <fullName evidence="12">Acireductone dioxygenase (Ni(2+)-requiring)</fullName>
        <shortName evidence="12">ARD</shortName>
        <shortName evidence="12">Ni-ARD</shortName>
        <ecNumber evidence="12">1.13.11.53</ecNumber>
    </alternativeName>
</protein>
<keyword evidence="3 12" id="KW-0963">Cytoplasm</keyword>
<comment type="similarity">
    <text evidence="12">Belongs to the acireductone dioxygenase (ARD) family.</text>
</comment>
<feature type="binding site" evidence="12">
    <location>
        <position position="99"/>
    </location>
    <ligand>
        <name>Ni(2+)</name>
        <dbReference type="ChEBI" id="CHEBI:49786"/>
        <note>for nickel-dependent acireductone dioxygenase activity</note>
    </ligand>
</feature>
<feature type="binding site" evidence="12">
    <location>
        <position position="138"/>
    </location>
    <ligand>
        <name>Fe(2+)</name>
        <dbReference type="ChEBI" id="CHEBI:29033"/>
        <note>for iron-dependent acireductone dioxygenase activity</note>
    </ligand>
</feature>
<evidence type="ECO:0000256" key="9">
    <source>
        <dbReference type="ARBA" id="ARBA00023004"/>
    </source>
</evidence>
<dbReference type="GO" id="GO:0005886">
    <property type="term" value="C:plasma membrane"/>
    <property type="evidence" value="ECO:0007669"/>
    <property type="project" value="UniProtKB-SubCell"/>
</dbReference>
<feature type="binding site" evidence="12">
    <location>
        <position position="95"/>
    </location>
    <ligand>
        <name>Ni(2+)</name>
        <dbReference type="ChEBI" id="CHEBI:49786"/>
        <note>for nickel-dependent acireductone dioxygenase activity</note>
    </ligand>
</feature>
<dbReference type="OMA" id="WYMDESQ"/>
<comment type="function">
    <text evidence="12">Catalyzes 2 different reactions between oxygen and the acireductone 1,2-dihydroxy-3-keto-5-methylthiopentene (DHK-MTPene) depending upon the metal bound in the active site. Fe-containing acireductone dioxygenase (Fe-ARD) produces formate and 2-keto-4-methylthiobutyrate (KMTB), the alpha-ketoacid precursor of methionine in the methionine recycle pathway. Ni-containing acireductone dioxygenase (Ni-ARD) produces methylthiopropionate, carbon monoxide and formate, and does not lie on the methionine recycle pathway.</text>
</comment>
<sequence>MVKLEKSGIEAWYMKDEVEDQRAENRCDPNEPVGVEELSALGVDSWKLSGTEDDKELEQIRKDQDYNYNDVITCSPEKLPNYEAKLKTFFEEHIHADPEVRYVLEGSGYFDVRDKQDRWIRIDCKEGHLITLPAGIFHRFTLDSSNYIKAMRLFQGEPVWTPINRGEGAEEHDARKLYEKAYQPSKKAKIDAGGDDKPVANGHAPEVAAEA</sequence>
<evidence type="ECO:0000256" key="3">
    <source>
        <dbReference type="ARBA" id="ARBA00022490"/>
    </source>
</evidence>
<evidence type="ECO:0000256" key="2">
    <source>
        <dbReference type="ARBA" id="ARBA00004413"/>
    </source>
</evidence>
<dbReference type="Proteomes" id="UP000041254">
    <property type="component" value="Unassembled WGS sequence"/>
</dbReference>
<dbReference type="InterPro" id="IPR027496">
    <property type="entry name" value="ARD_euk"/>
</dbReference>
<keyword evidence="7 12" id="KW-0223">Dioxygenase</keyword>
<dbReference type="GO" id="GO:0010308">
    <property type="term" value="F:acireductone dioxygenase (Ni2+-requiring) activity"/>
    <property type="evidence" value="ECO:0007669"/>
    <property type="project" value="UniProtKB-UniRule"/>
</dbReference>
<organism evidence="14 15">
    <name type="scientific">Vitrella brassicaformis (strain CCMP3155)</name>
    <dbReference type="NCBI Taxonomy" id="1169540"/>
    <lineage>
        <taxon>Eukaryota</taxon>
        <taxon>Sar</taxon>
        <taxon>Alveolata</taxon>
        <taxon>Colpodellida</taxon>
        <taxon>Vitrellaceae</taxon>
        <taxon>Vitrella</taxon>
    </lineage>
</organism>
<dbReference type="Pfam" id="PF03079">
    <property type="entry name" value="ARD"/>
    <property type="match status" value="1"/>
</dbReference>
<evidence type="ECO:0000313" key="15">
    <source>
        <dbReference type="Proteomes" id="UP000041254"/>
    </source>
</evidence>
<dbReference type="VEuPathDB" id="CryptoDB:Vbra_3129"/>
<dbReference type="CDD" id="cd02232">
    <property type="entry name" value="cupin_ARD"/>
    <property type="match status" value="1"/>
</dbReference>
<dbReference type="AlphaFoldDB" id="A0A0G4G6S5"/>
<evidence type="ECO:0000256" key="7">
    <source>
        <dbReference type="ARBA" id="ARBA00022964"/>
    </source>
</evidence>
<comment type="catalytic activity">
    <reaction evidence="12">
        <text>1,2-dihydroxy-5-(methylsulfanyl)pent-1-en-3-one + O2 = 3-(methylsulfanyl)propanoate + CO + formate + 2 H(+)</text>
        <dbReference type="Rhea" id="RHEA:14161"/>
        <dbReference type="ChEBI" id="CHEBI:15378"/>
        <dbReference type="ChEBI" id="CHEBI:15379"/>
        <dbReference type="ChEBI" id="CHEBI:15740"/>
        <dbReference type="ChEBI" id="CHEBI:17245"/>
        <dbReference type="ChEBI" id="CHEBI:49016"/>
        <dbReference type="ChEBI" id="CHEBI:49252"/>
        <dbReference type="EC" id="1.13.11.53"/>
    </reaction>
</comment>
<feature type="binding site" evidence="12">
    <location>
        <position position="93"/>
    </location>
    <ligand>
        <name>Fe(2+)</name>
        <dbReference type="ChEBI" id="CHEBI:29033"/>
        <note>for iron-dependent acireductone dioxygenase activity</note>
    </ligand>
</feature>
<evidence type="ECO:0000256" key="11">
    <source>
        <dbReference type="ARBA" id="ARBA00023242"/>
    </source>
</evidence>
<accession>A0A0G4G6S5</accession>
<comment type="subcellular location">
    <subcellularLocation>
        <location evidence="2">Cell membrane</location>
        <topology evidence="2">Peripheral membrane protein</topology>
        <orientation evidence="2">Cytoplasmic side</orientation>
    </subcellularLocation>
    <subcellularLocation>
        <location evidence="12">Cytoplasm</location>
    </subcellularLocation>
    <subcellularLocation>
        <location evidence="12">Nucleus</location>
    </subcellularLocation>
</comment>
<evidence type="ECO:0000256" key="6">
    <source>
        <dbReference type="ARBA" id="ARBA00022723"/>
    </source>
</evidence>
<name>A0A0G4G6S5_VITBC</name>
<dbReference type="EC" id="1.13.11.53" evidence="12"/>
<feature type="binding site" evidence="12">
    <location>
        <position position="93"/>
    </location>
    <ligand>
        <name>Ni(2+)</name>
        <dbReference type="ChEBI" id="CHEBI:49786"/>
        <note>for nickel-dependent acireductone dioxygenase activity</note>
    </ligand>
</feature>
<dbReference type="InParanoid" id="A0A0G4G6S5"/>
<dbReference type="EMBL" id="CDMY01000581">
    <property type="protein sequence ID" value="CEM24253.1"/>
    <property type="molecule type" value="Genomic_DNA"/>
</dbReference>
<dbReference type="PANTHER" id="PTHR23418">
    <property type="entry name" value="ACIREDUCTONE DIOXYGENASE"/>
    <property type="match status" value="1"/>
</dbReference>
<dbReference type="SUPFAM" id="SSF51182">
    <property type="entry name" value="RmlC-like cupins"/>
    <property type="match status" value="1"/>
</dbReference>
<gene>
    <name evidence="14" type="ORF">Vbra_3129</name>
</gene>
<keyword evidence="9 12" id="KW-0408">Iron</keyword>
<dbReference type="InterPro" id="IPR011051">
    <property type="entry name" value="RmlC_Cupin_sf"/>
</dbReference>
<dbReference type="FunFam" id="2.60.120.10:FF:000031">
    <property type="entry name" value="1,2-dihydroxy-3-keto-5-methylthiopentene dioxygenase"/>
    <property type="match status" value="1"/>
</dbReference>
<dbReference type="GO" id="GO:0016151">
    <property type="term" value="F:nickel cation binding"/>
    <property type="evidence" value="ECO:0007669"/>
    <property type="project" value="UniProtKB-UniRule"/>
</dbReference>
<dbReference type="STRING" id="1169540.A0A0G4G6S5"/>
<evidence type="ECO:0000256" key="4">
    <source>
        <dbReference type="ARBA" id="ARBA00022596"/>
    </source>
</evidence>
<feature type="binding site" evidence="12">
    <location>
        <position position="138"/>
    </location>
    <ligand>
        <name>Ni(2+)</name>
        <dbReference type="ChEBI" id="CHEBI:49786"/>
        <note>for nickel-dependent acireductone dioxygenase activity</note>
    </ligand>
</feature>
<evidence type="ECO:0000256" key="12">
    <source>
        <dbReference type="HAMAP-Rule" id="MF_03154"/>
    </source>
</evidence>
<keyword evidence="6 12" id="KW-0479">Metal-binding</keyword>
<dbReference type="UniPathway" id="UPA00904">
    <property type="reaction ID" value="UER00878"/>
</dbReference>
<reference evidence="14 15" key="1">
    <citation type="submission" date="2014-11" db="EMBL/GenBank/DDBJ databases">
        <authorList>
            <person name="Zhu J."/>
            <person name="Qi W."/>
            <person name="Song R."/>
        </authorList>
    </citation>
    <scope>NUCLEOTIDE SEQUENCE [LARGE SCALE GENOMIC DNA]</scope>
</reference>
<keyword evidence="8 12" id="KW-0560">Oxidoreductase</keyword>
<feature type="compositionally biased region" description="Basic and acidic residues" evidence="13">
    <location>
        <begin position="188"/>
        <end position="198"/>
    </location>
</feature>
<dbReference type="InterPro" id="IPR004313">
    <property type="entry name" value="ARD"/>
</dbReference>
<dbReference type="PANTHER" id="PTHR23418:SF0">
    <property type="entry name" value="ACIREDUCTONE DIOXYGENASE"/>
    <property type="match status" value="1"/>
</dbReference>
<dbReference type="GO" id="GO:0010309">
    <property type="term" value="F:acireductone dioxygenase [iron(II)-requiring] activity"/>
    <property type="evidence" value="ECO:0007669"/>
    <property type="project" value="UniProtKB-UniRule"/>
</dbReference>
<comment type="cofactor">
    <cofactor evidence="12">
        <name>Fe(2+)</name>
        <dbReference type="ChEBI" id="CHEBI:29033"/>
    </cofactor>
    <cofactor evidence="12">
        <name>Ni(2+)</name>
        <dbReference type="ChEBI" id="CHEBI:49786"/>
    </cofactor>
    <text evidence="12">Binds either 1 Fe or Ni cation per monomer. Iron-binding promotes an acireductone dioxygenase reaction producing 2-keto-4-methylthiobutyrate, while nickel-binding promotes an acireductone dioxygenase reaction producing 3-(methylsulfanyl)propanoate.</text>
</comment>
<evidence type="ECO:0000256" key="1">
    <source>
        <dbReference type="ARBA" id="ARBA00000428"/>
    </source>
</evidence>
<evidence type="ECO:0000256" key="5">
    <source>
        <dbReference type="ARBA" id="ARBA00022605"/>
    </source>
</evidence>
<dbReference type="GO" id="GO:0005506">
    <property type="term" value="F:iron ion binding"/>
    <property type="evidence" value="ECO:0007669"/>
    <property type="project" value="UniProtKB-UniRule"/>
</dbReference>
<feature type="binding site" evidence="12">
    <location>
        <position position="95"/>
    </location>
    <ligand>
        <name>Fe(2+)</name>
        <dbReference type="ChEBI" id="CHEBI:29033"/>
        <note>for iron-dependent acireductone dioxygenase activity</note>
    </ligand>
</feature>
<evidence type="ECO:0000256" key="8">
    <source>
        <dbReference type="ARBA" id="ARBA00023002"/>
    </source>
</evidence>
<evidence type="ECO:0000256" key="10">
    <source>
        <dbReference type="ARBA" id="ARBA00023167"/>
    </source>
</evidence>
<dbReference type="GO" id="GO:0005634">
    <property type="term" value="C:nucleus"/>
    <property type="evidence" value="ECO:0007669"/>
    <property type="project" value="UniProtKB-SubCell"/>
</dbReference>
<dbReference type="HAMAP" id="MF_03154">
    <property type="entry name" value="Salvage_MtnD_euk"/>
    <property type="match status" value="1"/>
</dbReference>
<dbReference type="GO" id="GO:0005737">
    <property type="term" value="C:cytoplasm"/>
    <property type="evidence" value="ECO:0007669"/>
    <property type="project" value="UniProtKB-SubCell"/>
</dbReference>
<feature type="binding site" evidence="12">
    <location>
        <position position="99"/>
    </location>
    <ligand>
        <name>Fe(2+)</name>
        <dbReference type="ChEBI" id="CHEBI:29033"/>
        <note>for iron-dependent acireductone dioxygenase activity</note>
    </ligand>
</feature>
<dbReference type="InterPro" id="IPR014710">
    <property type="entry name" value="RmlC-like_jellyroll"/>
</dbReference>
<keyword evidence="10 12" id="KW-0486">Methionine biosynthesis</keyword>
<keyword evidence="4 12" id="KW-0533">Nickel</keyword>
<keyword evidence="11 12" id="KW-0539">Nucleus</keyword>
<comment type="pathway">
    <text evidence="12">Amino-acid biosynthesis; L-methionine biosynthesis via salvage pathway; L-methionine from S-methyl-5-thio-alpha-D-ribose 1-phosphate: step 5/6.</text>
</comment>
<keyword evidence="15" id="KW-1185">Reference proteome</keyword>
<dbReference type="GO" id="GO:0019509">
    <property type="term" value="P:L-methionine salvage from methylthioadenosine"/>
    <property type="evidence" value="ECO:0007669"/>
    <property type="project" value="UniProtKB-UniRule"/>
</dbReference>
<dbReference type="EC" id="1.13.11.54" evidence="12"/>
<dbReference type="OrthoDB" id="441572at2759"/>
<keyword evidence="5 12" id="KW-0028">Amino-acid biosynthesis</keyword>